<accession>A0ABR7NFJ6</accession>
<dbReference type="PANTHER" id="PTHR32347:SF14">
    <property type="entry name" value="EFFLUX SYSTEM COMPONENT YKNX-RELATED"/>
    <property type="match status" value="1"/>
</dbReference>
<dbReference type="Pfam" id="PF25990">
    <property type="entry name" value="Beta-barrel_YknX"/>
    <property type="match status" value="1"/>
</dbReference>
<dbReference type="Gene3D" id="2.40.420.20">
    <property type="match status" value="1"/>
</dbReference>
<gene>
    <name evidence="7" type="ORF">H8717_00845</name>
</gene>
<evidence type="ECO:0000313" key="8">
    <source>
        <dbReference type="Proteomes" id="UP000658131"/>
    </source>
</evidence>
<keyword evidence="8" id="KW-1185">Reference proteome</keyword>
<comment type="caution">
    <text evidence="7">The sequence shown here is derived from an EMBL/GenBank/DDBJ whole genome shotgun (WGS) entry which is preliminary data.</text>
</comment>
<dbReference type="Gene3D" id="2.40.50.100">
    <property type="match status" value="1"/>
</dbReference>
<feature type="domain" description="YknX-like beta-barrel" evidence="6">
    <location>
        <begin position="368"/>
        <end position="450"/>
    </location>
</feature>
<proteinExistence type="predicted"/>
<sequence>MGEQKAAAVMVPPDAAGEAKKKEIARFTKKRGRKKKAILMLAALAAAGGALWYFSRPRDTAMPVSVTELSRGELVRQVSLTGRLESEEAVRVYSTQTALVNAVEVRVGDRVEKGDLLAELDTADLVRDIAAQQKTLARAARESELNLSMTREDYDNMLRDLADGSYTDLVRAEQALTRAQKKYTEARSDFEDHRDELDHADEEYDYLDRQMTRTKIAMDKAEDAYDAAKREGDAGKIADTKKAFEEKEAAYNEARDKWEKAYDDKDEVYDPITIAYRDARLSYLEALEDKKLADRDAERALETLKKKLELGELDQDLTVQRLELEKLQKNFSECTVKAPAAGVVTAVYAKEGMPGSGLLFVIEDTDRLVVKTEVKEYDVASLREGMKSSIKSDALGDRAFAGEVSRIAPAALKDANGETKTEGSASYETEIALLEPGEGLRVGMKVRLNVIIERKEGVLSVPYEAVTTDPGGNSIVYVLREEQGTADSGDALQTVARAVRVSTGMETDFSLEISSEELREGDRVISDPTGLSDGLPVSAAPVTAG</sequence>
<keyword evidence="2 3" id="KW-0175">Coiled coil</keyword>
<evidence type="ECO:0000259" key="6">
    <source>
        <dbReference type="Pfam" id="PF25990"/>
    </source>
</evidence>
<dbReference type="InterPro" id="IPR058636">
    <property type="entry name" value="Beta-barrel_YknX"/>
</dbReference>
<dbReference type="RefSeq" id="WP_262398655.1">
    <property type="nucleotide sequence ID" value="NZ_JACRTB010000002.1"/>
</dbReference>
<organism evidence="7 8">
    <name type="scientific">Yanshouia hominis</name>
    <dbReference type="NCBI Taxonomy" id="2763673"/>
    <lineage>
        <taxon>Bacteria</taxon>
        <taxon>Bacillati</taxon>
        <taxon>Bacillota</taxon>
        <taxon>Clostridia</taxon>
        <taxon>Eubacteriales</taxon>
        <taxon>Oscillospiraceae</taxon>
        <taxon>Yanshouia</taxon>
    </lineage>
</organism>
<evidence type="ECO:0000256" key="4">
    <source>
        <dbReference type="SAM" id="MobiDB-lite"/>
    </source>
</evidence>
<name>A0ABR7NFJ6_9FIRM</name>
<feature type="coiled-coil region" evidence="3">
    <location>
        <begin position="169"/>
        <end position="261"/>
    </location>
</feature>
<evidence type="ECO:0000313" key="7">
    <source>
        <dbReference type="EMBL" id="MBC8574960.1"/>
    </source>
</evidence>
<keyword evidence="5" id="KW-0472">Membrane</keyword>
<evidence type="ECO:0000256" key="3">
    <source>
        <dbReference type="SAM" id="Coils"/>
    </source>
</evidence>
<dbReference type="Gene3D" id="2.40.30.170">
    <property type="match status" value="1"/>
</dbReference>
<feature type="transmembrane region" description="Helical" evidence="5">
    <location>
        <begin position="37"/>
        <end position="55"/>
    </location>
</feature>
<dbReference type="Proteomes" id="UP000658131">
    <property type="component" value="Unassembled WGS sequence"/>
</dbReference>
<feature type="coiled-coil region" evidence="3">
    <location>
        <begin position="287"/>
        <end position="330"/>
    </location>
</feature>
<dbReference type="EMBL" id="JACRTB010000002">
    <property type="protein sequence ID" value="MBC8574960.1"/>
    <property type="molecule type" value="Genomic_DNA"/>
</dbReference>
<evidence type="ECO:0000256" key="5">
    <source>
        <dbReference type="SAM" id="Phobius"/>
    </source>
</evidence>
<evidence type="ECO:0000256" key="2">
    <source>
        <dbReference type="ARBA" id="ARBA00023054"/>
    </source>
</evidence>
<evidence type="ECO:0000256" key="1">
    <source>
        <dbReference type="ARBA" id="ARBA00004196"/>
    </source>
</evidence>
<reference evidence="7 8" key="1">
    <citation type="submission" date="2020-08" db="EMBL/GenBank/DDBJ databases">
        <title>Genome public.</title>
        <authorList>
            <person name="Liu C."/>
            <person name="Sun Q."/>
        </authorList>
    </citation>
    <scope>NUCLEOTIDE SEQUENCE [LARGE SCALE GENOMIC DNA]</scope>
    <source>
        <strain evidence="7 8">BX1</strain>
    </source>
</reference>
<keyword evidence="5" id="KW-1133">Transmembrane helix</keyword>
<feature type="region of interest" description="Disordered" evidence="4">
    <location>
        <begin position="520"/>
        <end position="545"/>
    </location>
</feature>
<dbReference type="PANTHER" id="PTHR32347">
    <property type="entry name" value="EFFLUX SYSTEM COMPONENT YKNX-RELATED"/>
    <property type="match status" value="1"/>
</dbReference>
<dbReference type="InterPro" id="IPR050465">
    <property type="entry name" value="UPF0194_transport"/>
</dbReference>
<comment type="subcellular location">
    <subcellularLocation>
        <location evidence="1">Cell envelope</location>
    </subcellularLocation>
</comment>
<protein>
    <submittedName>
        <fullName evidence="7">Efflux RND transporter periplasmic adaptor subunit</fullName>
    </submittedName>
</protein>
<keyword evidence="5" id="KW-0812">Transmembrane</keyword>